<dbReference type="Pfam" id="PF09148">
    <property type="entry name" value="DUF1934"/>
    <property type="match status" value="1"/>
</dbReference>
<dbReference type="SUPFAM" id="SSF50814">
    <property type="entry name" value="Lipocalins"/>
    <property type="match status" value="1"/>
</dbReference>
<dbReference type="HOGENOM" id="CLU_120388_3_0_9"/>
<dbReference type="AlphaFoldDB" id="A0A0F4L0Y8"/>
<comment type="caution">
    <text evidence="1">The sequence shown here is derived from an EMBL/GenBank/DDBJ whole genome shotgun (WGS) entry which is preliminary data.</text>
</comment>
<protein>
    <recommendedName>
        <fullName evidence="3">DUF1934 domain-containing protein</fullName>
    </recommendedName>
</protein>
<dbReference type="InterPro" id="IPR015231">
    <property type="entry name" value="DUF1934"/>
</dbReference>
<proteinExistence type="predicted"/>
<dbReference type="STRING" id="1218508.JG29_03000"/>
<dbReference type="PATRIC" id="fig|1218508.4.peg.308"/>
<evidence type="ECO:0008006" key="3">
    <source>
        <dbReference type="Google" id="ProtNLM"/>
    </source>
</evidence>
<gene>
    <name evidence="1" type="ORF">JG29_03000</name>
</gene>
<name>A0A0F4L0Y8_9LACO</name>
<evidence type="ECO:0000313" key="2">
    <source>
        <dbReference type="Proteomes" id="UP000033695"/>
    </source>
</evidence>
<dbReference type="RefSeq" id="WP_198139886.1">
    <property type="nucleotide sequence ID" value="NZ_JBHTHW010000004.1"/>
</dbReference>
<evidence type="ECO:0000313" key="1">
    <source>
        <dbReference type="EMBL" id="KJY51251.1"/>
    </source>
</evidence>
<reference evidence="1 2" key="1">
    <citation type="submission" date="2014-12" db="EMBL/GenBank/DDBJ databases">
        <title>Comparative genomics of the lactic acid bacteria isolated from the honey bee gut.</title>
        <authorList>
            <person name="Ellegaard K.M."/>
            <person name="Tamarit D."/>
            <person name="Javelind E."/>
            <person name="Olofsson T."/>
            <person name="Andersson S.G."/>
            <person name="Vasquez A."/>
        </authorList>
    </citation>
    <scope>NUCLEOTIDE SEQUENCE [LARGE SCALE GENOMIC DNA]</scope>
    <source>
        <strain evidence="1 2">Hon2</strain>
    </source>
</reference>
<dbReference type="Proteomes" id="UP000033695">
    <property type="component" value="Unassembled WGS sequence"/>
</dbReference>
<dbReference type="EMBL" id="JXBZ01000002">
    <property type="protein sequence ID" value="KJY51251.1"/>
    <property type="molecule type" value="Genomic_DNA"/>
</dbReference>
<dbReference type="InterPro" id="IPR012674">
    <property type="entry name" value="Calycin"/>
</dbReference>
<keyword evidence="2" id="KW-1185">Reference proteome</keyword>
<sequence>MAILIDIEGVILTERQAQKVQVQLAIQTRQNGQQDNYGVTEIGQAVKIGPQLYLRYQETAGEQEVKVLFKIAADNLLTIKRSVKNQSPTKLVFSRLQDQIINYPTDYGDLILITHTKKMRLLIAQAPLLGKIDLEYSLRSPNGLIGDYNLRLLFKS</sequence>
<organism evidence="1 2">
    <name type="scientific">Bombilactobacillus mellis</name>
    <dbReference type="NCBI Taxonomy" id="1218508"/>
    <lineage>
        <taxon>Bacteria</taxon>
        <taxon>Bacillati</taxon>
        <taxon>Bacillota</taxon>
        <taxon>Bacilli</taxon>
        <taxon>Lactobacillales</taxon>
        <taxon>Lactobacillaceae</taxon>
        <taxon>Bombilactobacillus</taxon>
    </lineage>
</organism>
<dbReference type="Gene3D" id="2.40.128.20">
    <property type="match status" value="1"/>
</dbReference>
<accession>A0A0F4L0Y8</accession>